<accession>A0A7C9D0M9</accession>
<evidence type="ECO:0000313" key="2">
    <source>
        <dbReference type="EMBL" id="MBA4628703.1"/>
    </source>
</evidence>
<name>A0A7C9D0M9_OPUST</name>
<keyword evidence="1" id="KW-1133">Transmembrane helix</keyword>
<evidence type="ECO:0008006" key="3">
    <source>
        <dbReference type="Google" id="ProtNLM"/>
    </source>
</evidence>
<dbReference type="AlphaFoldDB" id="A0A7C9D0M9"/>
<evidence type="ECO:0000256" key="1">
    <source>
        <dbReference type="SAM" id="Phobius"/>
    </source>
</evidence>
<reference evidence="2" key="1">
    <citation type="journal article" date="2013" name="J. Plant Res.">
        <title>Effect of fungi and light on seed germination of three Opuntia species from semiarid lands of central Mexico.</title>
        <authorList>
            <person name="Delgado-Sanchez P."/>
            <person name="Jimenez-Bremont J.F."/>
            <person name="Guerrero-Gonzalez Mde L."/>
            <person name="Flores J."/>
        </authorList>
    </citation>
    <scope>NUCLEOTIDE SEQUENCE</scope>
    <source>
        <tissue evidence="2">Cladode</tissue>
    </source>
</reference>
<sequence length="121" mass="14260">MINHILNSSIILYNTHPQKKIKINPILKVGLLCFTFFFPPPCTLLKRCSSRQGNTKRDRNCLRFLILLLWQEPQKENLLQFLHNPFRNCTICIDFALLLGSIFLICLLFFLQPNLFDEMPH</sequence>
<protein>
    <recommendedName>
        <fullName evidence="3">Transmembrane protein</fullName>
    </recommendedName>
</protein>
<organism evidence="2">
    <name type="scientific">Opuntia streptacantha</name>
    <name type="common">Prickly pear cactus</name>
    <name type="synonym">Opuntia cardona</name>
    <dbReference type="NCBI Taxonomy" id="393608"/>
    <lineage>
        <taxon>Eukaryota</taxon>
        <taxon>Viridiplantae</taxon>
        <taxon>Streptophyta</taxon>
        <taxon>Embryophyta</taxon>
        <taxon>Tracheophyta</taxon>
        <taxon>Spermatophyta</taxon>
        <taxon>Magnoliopsida</taxon>
        <taxon>eudicotyledons</taxon>
        <taxon>Gunneridae</taxon>
        <taxon>Pentapetalae</taxon>
        <taxon>Caryophyllales</taxon>
        <taxon>Cactineae</taxon>
        <taxon>Cactaceae</taxon>
        <taxon>Opuntioideae</taxon>
        <taxon>Opuntia</taxon>
    </lineage>
</organism>
<keyword evidence="1" id="KW-0812">Transmembrane</keyword>
<proteinExistence type="predicted"/>
<dbReference type="EMBL" id="GISG01067007">
    <property type="protein sequence ID" value="MBA4628703.1"/>
    <property type="molecule type" value="Transcribed_RNA"/>
</dbReference>
<reference evidence="2" key="2">
    <citation type="submission" date="2020-07" db="EMBL/GenBank/DDBJ databases">
        <authorList>
            <person name="Vera ALvarez R."/>
            <person name="Arias-Moreno D.M."/>
            <person name="Jimenez-Jacinto V."/>
            <person name="Jimenez-Bremont J.F."/>
            <person name="Swaminathan K."/>
            <person name="Moose S.P."/>
            <person name="Guerrero-Gonzalez M.L."/>
            <person name="Marino-Ramirez L."/>
            <person name="Landsman D."/>
            <person name="Rodriguez-Kessler M."/>
            <person name="Delgado-Sanchez P."/>
        </authorList>
    </citation>
    <scope>NUCLEOTIDE SEQUENCE</scope>
    <source>
        <tissue evidence="2">Cladode</tissue>
    </source>
</reference>
<keyword evidence="1" id="KW-0472">Membrane</keyword>
<feature type="transmembrane region" description="Helical" evidence="1">
    <location>
        <begin position="91"/>
        <end position="111"/>
    </location>
</feature>